<accession>A0A0A0BQA5</accession>
<dbReference type="Proteomes" id="UP000054314">
    <property type="component" value="Unassembled WGS sequence"/>
</dbReference>
<dbReference type="Pfam" id="PF01926">
    <property type="entry name" value="MMR_HSR1"/>
    <property type="match status" value="1"/>
</dbReference>
<dbReference type="InterPro" id="IPR027417">
    <property type="entry name" value="P-loop_NTPase"/>
</dbReference>
<reference evidence="2 3" key="1">
    <citation type="submission" date="2013-08" db="EMBL/GenBank/DDBJ databases">
        <title>Genome sequencing of Cellulomonas bogoriensis 69B4.</title>
        <authorList>
            <person name="Chen F."/>
            <person name="Li Y."/>
            <person name="Wang G."/>
        </authorList>
    </citation>
    <scope>NUCLEOTIDE SEQUENCE [LARGE SCALE GENOMIC DNA]</scope>
    <source>
        <strain evidence="2 3">69B4</strain>
    </source>
</reference>
<dbReference type="PANTHER" id="PTHR42698:SF1">
    <property type="entry name" value="GTPASE ERA, MITOCHONDRIAL"/>
    <property type="match status" value="1"/>
</dbReference>
<dbReference type="AlphaFoldDB" id="A0A0A0BQA5"/>
<dbReference type="SUPFAM" id="SSF52540">
    <property type="entry name" value="P-loop containing nucleoside triphosphate hydrolases"/>
    <property type="match status" value="1"/>
</dbReference>
<dbReference type="GO" id="GO:0000028">
    <property type="term" value="P:ribosomal small subunit assembly"/>
    <property type="evidence" value="ECO:0007669"/>
    <property type="project" value="TreeGrafter"/>
</dbReference>
<organism evidence="2 3">
    <name type="scientific">Cellulomonas bogoriensis 69B4 = DSM 16987</name>
    <dbReference type="NCBI Taxonomy" id="1386082"/>
    <lineage>
        <taxon>Bacteria</taxon>
        <taxon>Bacillati</taxon>
        <taxon>Actinomycetota</taxon>
        <taxon>Actinomycetes</taxon>
        <taxon>Micrococcales</taxon>
        <taxon>Cellulomonadaceae</taxon>
        <taxon>Cellulomonas</taxon>
    </lineage>
</organism>
<keyword evidence="3" id="KW-1185">Reference proteome</keyword>
<dbReference type="GO" id="GO:0019843">
    <property type="term" value="F:rRNA binding"/>
    <property type="evidence" value="ECO:0007669"/>
    <property type="project" value="TreeGrafter"/>
</dbReference>
<dbReference type="GO" id="GO:0005829">
    <property type="term" value="C:cytosol"/>
    <property type="evidence" value="ECO:0007669"/>
    <property type="project" value="TreeGrafter"/>
</dbReference>
<dbReference type="EMBL" id="AXCZ01000155">
    <property type="protein sequence ID" value="KGM10140.1"/>
    <property type="molecule type" value="Genomic_DNA"/>
</dbReference>
<dbReference type="Gene3D" id="3.40.50.300">
    <property type="entry name" value="P-loop containing nucleotide triphosphate hydrolases"/>
    <property type="match status" value="1"/>
</dbReference>
<dbReference type="GO" id="GO:0005525">
    <property type="term" value="F:GTP binding"/>
    <property type="evidence" value="ECO:0007669"/>
    <property type="project" value="InterPro"/>
</dbReference>
<gene>
    <name evidence="2" type="ORF">N869_05060</name>
</gene>
<dbReference type="InterPro" id="IPR006073">
    <property type="entry name" value="GTP-bd"/>
</dbReference>
<evidence type="ECO:0000313" key="3">
    <source>
        <dbReference type="Proteomes" id="UP000054314"/>
    </source>
</evidence>
<comment type="caution">
    <text evidence="2">The sequence shown here is derived from an EMBL/GenBank/DDBJ whole genome shotgun (WGS) entry which is preliminary data.</text>
</comment>
<dbReference type="InterPro" id="IPR005662">
    <property type="entry name" value="GTPase_Era-like"/>
</dbReference>
<protein>
    <submittedName>
        <fullName evidence="2">ABC transporter</fullName>
    </submittedName>
</protein>
<feature type="non-terminal residue" evidence="2">
    <location>
        <position position="322"/>
    </location>
</feature>
<dbReference type="RefSeq" id="WP_232229715.1">
    <property type="nucleotide sequence ID" value="NZ_AXCZ01000155.1"/>
</dbReference>
<dbReference type="GO" id="GO:0043024">
    <property type="term" value="F:ribosomal small subunit binding"/>
    <property type="evidence" value="ECO:0007669"/>
    <property type="project" value="TreeGrafter"/>
</dbReference>
<proteinExistence type="predicted"/>
<sequence length="322" mass="34466">MTAATPAPDAPTPRSDVLPLTHRSTALRDALDAGRHVLPPALRARGDQLADQVRDRFRLPDHTVVALAGPTGAGKSSLVNALTGSDAALVDVTRPTTRETVAVVRGDGAAPLLDWLDVRRRHQLDTAGPGLVLLDLPDHDSVEIGHRLEVERLVGLVDLVIWVLDPQKYADATVHEHHLRHLTDHQDVLTVVLNQADRLTPTELRACTTDLTTVLAHDGLDRVPVLAVSARTGEGVDALREAVDAAAARRTAAIDRLTADVVSLAHEVLQHCEPPPTRDATPRNGTHDDRHLVTALGDAAGVPLVQRAAHDASARAARRRTG</sequence>
<evidence type="ECO:0000259" key="1">
    <source>
        <dbReference type="Pfam" id="PF01926"/>
    </source>
</evidence>
<evidence type="ECO:0000313" key="2">
    <source>
        <dbReference type="EMBL" id="KGM10140.1"/>
    </source>
</evidence>
<feature type="domain" description="G" evidence="1">
    <location>
        <begin position="65"/>
        <end position="194"/>
    </location>
</feature>
<name>A0A0A0BQA5_9CELL</name>
<dbReference type="PANTHER" id="PTHR42698">
    <property type="entry name" value="GTPASE ERA"/>
    <property type="match status" value="1"/>
</dbReference>